<dbReference type="Proteomes" id="UP000298663">
    <property type="component" value="Unassembled WGS sequence"/>
</dbReference>
<gene>
    <name evidence="1" type="ORF">L596_017860</name>
</gene>
<dbReference type="EMBL" id="AZBU02000005">
    <property type="protein sequence ID" value="TKR76767.1"/>
    <property type="molecule type" value="Genomic_DNA"/>
</dbReference>
<dbReference type="AlphaFoldDB" id="A0A4U5N2W6"/>
<keyword evidence="2" id="KW-1185">Reference proteome</keyword>
<organism evidence="1 2">
    <name type="scientific">Steinernema carpocapsae</name>
    <name type="common">Entomopathogenic nematode</name>
    <dbReference type="NCBI Taxonomy" id="34508"/>
    <lineage>
        <taxon>Eukaryota</taxon>
        <taxon>Metazoa</taxon>
        <taxon>Ecdysozoa</taxon>
        <taxon>Nematoda</taxon>
        <taxon>Chromadorea</taxon>
        <taxon>Rhabditida</taxon>
        <taxon>Tylenchina</taxon>
        <taxon>Panagrolaimomorpha</taxon>
        <taxon>Strongyloidoidea</taxon>
        <taxon>Steinernematidae</taxon>
        <taxon>Steinernema</taxon>
    </lineage>
</organism>
<accession>A0A4U5N2W6</accession>
<protein>
    <submittedName>
        <fullName evidence="1">Uncharacterized protein</fullName>
    </submittedName>
</protein>
<comment type="caution">
    <text evidence="1">The sequence shown here is derived from an EMBL/GenBank/DDBJ whole genome shotgun (WGS) entry which is preliminary data.</text>
</comment>
<evidence type="ECO:0000313" key="1">
    <source>
        <dbReference type="EMBL" id="TKR76767.1"/>
    </source>
</evidence>
<sequence length="79" mass="8492">MSSLDFSNVALVEDPSRSFAPAPSSPALLTPLAPALSTLPTLESVFERSVDPDLTSLGSRRKSKTMPRSWNVSLTCRCP</sequence>
<name>A0A4U5N2W6_STECR</name>
<reference evidence="1 2" key="2">
    <citation type="journal article" date="2019" name="G3 (Bethesda)">
        <title>Hybrid Assembly of the Genome of the Entomopathogenic Nematode Steinernema carpocapsae Identifies the X-Chromosome.</title>
        <authorList>
            <person name="Serra L."/>
            <person name="Macchietto M."/>
            <person name="Macias-Munoz A."/>
            <person name="McGill C.J."/>
            <person name="Rodriguez I.M."/>
            <person name="Rodriguez B."/>
            <person name="Murad R."/>
            <person name="Mortazavi A."/>
        </authorList>
    </citation>
    <scope>NUCLEOTIDE SEQUENCE [LARGE SCALE GENOMIC DNA]</scope>
    <source>
        <strain evidence="1 2">ALL</strain>
    </source>
</reference>
<reference evidence="1 2" key="1">
    <citation type="journal article" date="2015" name="Genome Biol.">
        <title>Comparative genomics of Steinernema reveals deeply conserved gene regulatory networks.</title>
        <authorList>
            <person name="Dillman A.R."/>
            <person name="Macchietto M."/>
            <person name="Porter C.F."/>
            <person name="Rogers A."/>
            <person name="Williams B."/>
            <person name="Antoshechkin I."/>
            <person name="Lee M.M."/>
            <person name="Goodwin Z."/>
            <person name="Lu X."/>
            <person name="Lewis E.E."/>
            <person name="Goodrich-Blair H."/>
            <person name="Stock S.P."/>
            <person name="Adams B.J."/>
            <person name="Sternberg P.W."/>
            <person name="Mortazavi A."/>
        </authorList>
    </citation>
    <scope>NUCLEOTIDE SEQUENCE [LARGE SCALE GENOMIC DNA]</scope>
    <source>
        <strain evidence="1 2">ALL</strain>
    </source>
</reference>
<proteinExistence type="predicted"/>
<evidence type="ECO:0000313" key="2">
    <source>
        <dbReference type="Proteomes" id="UP000298663"/>
    </source>
</evidence>